<dbReference type="Proteomes" id="UP000001409">
    <property type="component" value="Chromosome"/>
</dbReference>
<feature type="region of interest" description="Disordered" evidence="1">
    <location>
        <begin position="86"/>
        <end position="105"/>
    </location>
</feature>
<sequence length="137" mass="14926">MLADRGDLLMPIIEITAKMWAQRQQDGSRILRYTGDVLDASDADAKRLISVNAAKAVRKKINVADQKGNDAPPTDPPADPPVVITADDEDPVVTPPVVDKPRKTATEDQWRAYAVTQGMSEEEAQSKDRAELIAAFA</sequence>
<name>Q8FRB5_COREF</name>
<reference evidence="2 3" key="1">
    <citation type="journal article" date="2003" name="Genome Res.">
        <title>Comparative complete genome sequence analysis of the amino acid replacements responsible for the thermostability of Corynebacterium efficiens.</title>
        <authorList>
            <person name="Nishio Y."/>
            <person name="Nakamura Y."/>
            <person name="Kawarabayasi Y."/>
            <person name="Usuda Y."/>
            <person name="Kimura E."/>
            <person name="Sugimoto S."/>
            <person name="Matsui K."/>
            <person name="Yamagishi A."/>
            <person name="Kikuchi H."/>
            <person name="Ikeo K."/>
            <person name="Gojobori T."/>
        </authorList>
    </citation>
    <scope>NUCLEOTIDE SEQUENCE [LARGE SCALE GENOMIC DNA]</scope>
    <source>
        <strain evidence="3">DSM 44549 / YS-314 / AJ 12310 / JCM 11189 / NBRC 100395</strain>
    </source>
</reference>
<evidence type="ECO:0000313" key="3">
    <source>
        <dbReference type="Proteomes" id="UP000001409"/>
    </source>
</evidence>
<accession>Q8FRB5</accession>
<dbReference type="STRING" id="196164.gene:10741250"/>
<dbReference type="eggNOG" id="ENOG50328UC">
    <property type="taxonomic scope" value="Bacteria"/>
</dbReference>
<dbReference type="AlphaFoldDB" id="Q8FRB5"/>
<evidence type="ECO:0000313" key="2">
    <source>
        <dbReference type="EMBL" id="BAC17656.1"/>
    </source>
</evidence>
<proteinExistence type="predicted"/>
<evidence type="ECO:0000256" key="1">
    <source>
        <dbReference type="SAM" id="MobiDB-lite"/>
    </source>
</evidence>
<dbReference type="HOGENOM" id="CLU_1871458_0_0_11"/>
<organism evidence="2 3">
    <name type="scientific">Corynebacterium efficiens (strain DSM 44549 / YS-314 / AJ 12310 / JCM 11189 / NBRC 100395)</name>
    <dbReference type="NCBI Taxonomy" id="196164"/>
    <lineage>
        <taxon>Bacteria</taxon>
        <taxon>Bacillati</taxon>
        <taxon>Actinomycetota</taxon>
        <taxon>Actinomycetes</taxon>
        <taxon>Mycobacteriales</taxon>
        <taxon>Corynebacteriaceae</taxon>
        <taxon>Corynebacterium</taxon>
    </lineage>
</organism>
<dbReference type="KEGG" id="cef:CE0846"/>
<protein>
    <submittedName>
        <fullName evidence="2">Uncharacterized protein</fullName>
    </submittedName>
</protein>
<keyword evidence="3" id="KW-1185">Reference proteome</keyword>
<dbReference type="EMBL" id="BA000035">
    <property type="protein sequence ID" value="BAC17656.1"/>
    <property type="molecule type" value="Genomic_DNA"/>
</dbReference>